<feature type="non-terminal residue" evidence="2">
    <location>
        <position position="170"/>
    </location>
</feature>
<dbReference type="AlphaFoldDB" id="A0A9P0J5S5"/>
<protein>
    <recommendedName>
        <fullName evidence="1">Transposable element P transposase-like GTP-binding insertion domain-containing protein</fullName>
    </recommendedName>
</protein>
<dbReference type="EMBL" id="OU899035">
    <property type="protein sequence ID" value="CAH1726293.1"/>
    <property type="molecule type" value="Genomic_DNA"/>
</dbReference>
<proteinExistence type="predicted"/>
<dbReference type="Proteomes" id="UP001154329">
    <property type="component" value="Chromosome 2"/>
</dbReference>
<accession>A0A9P0J5S5</accession>
<keyword evidence="3" id="KW-1185">Reference proteome</keyword>
<evidence type="ECO:0000313" key="3">
    <source>
        <dbReference type="Proteomes" id="UP001154329"/>
    </source>
</evidence>
<evidence type="ECO:0000259" key="1">
    <source>
        <dbReference type="Pfam" id="PF21788"/>
    </source>
</evidence>
<dbReference type="InterPro" id="IPR048366">
    <property type="entry name" value="TNP-like_GBD"/>
</dbReference>
<sequence>YESLHNYDLKQISKRICPKLTKRHLYLDSFSKMNVKLAAQIFSNSVAAGLKYYREYQKVPELENSLETENFSNLFNNIFDALNRKFPAEGIRQNSKDFKVLEDGITFINSWEQNLLDQKIMESEFLTKQTADGLRVTMKSTIELAKYLLQSGFRYVLSNKMNQDRLEVIY</sequence>
<organism evidence="2 3">
    <name type="scientific">Aphis gossypii</name>
    <name type="common">Cotton aphid</name>
    <dbReference type="NCBI Taxonomy" id="80765"/>
    <lineage>
        <taxon>Eukaryota</taxon>
        <taxon>Metazoa</taxon>
        <taxon>Ecdysozoa</taxon>
        <taxon>Arthropoda</taxon>
        <taxon>Hexapoda</taxon>
        <taxon>Insecta</taxon>
        <taxon>Pterygota</taxon>
        <taxon>Neoptera</taxon>
        <taxon>Paraneoptera</taxon>
        <taxon>Hemiptera</taxon>
        <taxon>Sternorrhyncha</taxon>
        <taxon>Aphidomorpha</taxon>
        <taxon>Aphidoidea</taxon>
        <taxon>Aphididae</taxon>
        <taxon>Aphidini</taxon>
        <taxon>Aphis</taxon>
        <taxon>Aphis</taxon>
    </lineage>
</organism>
<gene>
    <name evidence="2" type="ORF">APHIGO_LOCUS7208</name>
</gene>
<evidence type="ECO:0000313" key="2">
    <source>
        <dbReference type="EMBL" id="CAH1726293.1"/>
    </source>
</evidence>
<dbReference type="Pfam" id="PF21788">
    <property type="entry name" value="TNP-like_GBD"/>
    <property type="match status" value="1"/>
</dbReference>
<feature type="domain" description="Transposable element P transposase-like GTP-binding insertion" evidence="1">
    <location>
        <begin position="5"/>
        <end position="85"/>
    </location>
</feature>
<reference evidence="2" key="2">
    <citation type="submission" date="2022-10" db="EMBL/GenBank/DDBJ databases">
        <authorList>
            <consortium name="ENA_rothamsted_submissions"/>
            <consortium name="culmorum"/>
            <person name="King R."/>
        </authorList>
    </citation>
    <scope>NUCLEOTIDE SEQUENCE</scope>
</reference>
<name>A0A9P0J5S5_APHGO</name>
<reference evidence="2" key="1">
    <citation type="submission" date="2022-02" db="EMBL/GenBank/DDBJ databases">
        <authorList>
            <person name="King R."/>
        </authorList>
    </citation>
    <scope>NUCLEOTIDE SEQUENCE</scope>
</reference>